<feature type="domain" description="WDR11 first beta-propeller" evidence="1">
    <location>
        <begin position="325"/>
        <end position="425"/>
    </location>
</feature>
<dbReference type="InterPro" id="IPR015943">
    <property type="entry name" value="WD40/YVTN_repeat-like_dom_sf"/>
</dbReference>
<dbReference type="VEuPathDB" id="VectorBase:SSCA001929"/>
<evidence type="ECO:0000313" key="4">
    <source>
        <dbReference type="EMBL" id="KPM09652.1"/>
    </source>
</evidence>
<name>A0A132AF91_SARSC</name>
<evidence type="ECO:0000259" key="3">
    <source>
        <dbReference type="Pfam" id="PF23753"/>
    </source>
</evidence>
<gene>
    <name evidence="4" type="ORF">QR98_0081930</name>
</gene>
<dbReference type="GO" id="GO:0005737">
    <property type="term" value="C:cytoplasm"/>
    <property type="evidence" value="ECO:0007669"/>
    <property type="project" value="TreeGrafter"/>
</dbReference>
<dbReference type="Pfam" id="PF23752">
    <property type="entry name" value="Beta-prop_WDR11_2nd"/>
    <property type="match status" value="1"/>
</dbReference>
<dbReference type="Proteomes" id="UP000616769">
    <property type="component" value="Unassembled WGS sequence"/>
</dbReference>
<evidence type="ECO:0000259" key="1">
    <source>
        <dbReference type="Pfam" id="PF23751"/>
    </source>
</evidence>
<comment type="caution">
    <text evidence="4">The sequence shown here is derived from an EMBL/GenBank/DDBJ whole genome shotgun (WGS) entry which is preliminary data.</text>
</comment>
<dbReference type="Pfam" id="PF23753">
    <property type="entry name" value="TPR_WDR11"/>
    <property type="match status" value="1"/>
</dbReference>
<dbReference type="InterPro" id="IPR057852">
    <property type="entry name" value="Beta-prop_WDR11_1st"/>
</dbReference>
<dbReference type="InterPro" id="IPR036322">
    <property type="entry name" value="WD40_repeat_dom_sf"/>
</dbReference>
<protein>
    <recommendedName>
        <fullName evidence="6">WD repeat-containing protein 11-like protein</fullName>
    </recommendedName>
</protein>
<dbReference type="SUPFAM" id="SSF50978">
    <property type="entry name" value="WD40 repeat-like"/>
    <property type="match status" value="2"/>
</dbReference>
<reference evidence="4 5" key="1">
    <citation type="journal article" date="2015" name="Parasit. Vectors">
        <title>Draft genome of the scabies mite.</title>
        <authorList>
            <person name="Rider S.D.Jr."/>
            <person name="Morgan M.S."/>
            <person name="Arlian L.G."/>
        </authorList>
    </citation>
    <scope>NUCLEOTIDE SEQUENCE [LARGE SCALE GENOMIC DNA]</scope>
    <source>
        <strain evidence="4">Arlian Lab</strain>
    </source>
</reference>
<evidence type="ECO:0000259" key="2">
    <source>
        <dbReference type="Pfam" id="PF23752"/>
    </source>
</evidence>
<dbReference type="SMART" id="SM00320">
    <property type="entry name" value="WD40"/>
    <property type="match status" value="3"/>
</dbReference>
<proteinExistence type="predicted"/>
<dbReference type="EMBL" id="JXLN01013869">
    <property type="protein sequence ID" value="KPM09652.1"/>
    <property type="molecule type" value="Genomic_DNA"/>
</dbReference>
<dbReference type="InterPro" id="IPR001680">
    <property type="entry name" value="WD40_rpt"/>
</dbReference>
<dbReference type="Gene3D" id="2.130.10.10">
    <property type="entry name" value="YVTN repeat-like/Quinoprotein amine dehydrogenase"/>
    <property type="match status" value="3"/>
</dbReference>
<dbReference type="OrthoDB" id="1291858at2759"/>
<sequence>MIDKNESSRIELDEDPLLDYKYSLTPLTIPGPLHPQNFGAIDWSINGTIAYGCQNLVIIVDTKPSLVFRQTLHRHKHFVCMLKWSPLSNHLCLCSIDSVGTIIIWDVLESSPLTVILATNENRSIQYVHWIYLENFRRDSLDRSAKSIHCWDLELENNAHLNDCDSINRNQNLCSAIDLFLLVFYPFKNSLIVYDADLGEPLVEFQLDYYVTLIQFNPFFQFNRNCDSTISNLLFAFKTSTSNSDNVYLALARLDEHYLKSISSPSSPLFSKSSSKQVISSSSLSLSSKEPLKLQLSFIPYSIQRDKSTSNLNLIKRLNLNQLSKCLISINQQYELSSSSSINSLDSTLASTAFEHHLLQIEFNRSVRNQIFLVFPREIYLIDLTIEAIITIIPIERNLSRLIRIYSCSLLNAFYAIHENGSVSFRLYQKKIIQENLTFPTIENVVASERSEQQHGQRNSEQKNFLNLSYVNICHSESIRLTKQSKIYGHSLSAFDETKLLFLLSNGKLIIKSLFCRKTIAKKRGFKKSSLIDKNFIVPCLNDLITPQEYKIGAFLVNDEIDDPQKAMDSIFYKLIVTHSLNGLNSIPNVIRQSPPLSLQNLNHHKPLLAVADAFGNIQIWLLNNGTSILYREFCAHSYPVAGIEWASQTSLITFSYPSVNSPNHHLAKNRLSALQNFTGLGLNYGKVTNELMHIEIETGKMTPFRCNQIPDSSPIKTLRVSYLRQYLIILFKRDDPFEIWDVKTLTQLRIMSKSIGLVTAIEWNPIKTRTHSSRNQSTSEQTSDSENSVKSLMNHSTFIKENFVVTSKELYHFSIEGNIIRELTRIPLDVEGGYLTVTSIAWKSDQVLFGDASGTLNLWDLKRKISRTEATYRSSIKKIRFGPGRGNMKCLVLYSDCGVDIWDISEFRLCSQLKYPRDINFKIYDVDWASSDLSIFASSDGFILISDDRLKTYSSPLKIERLIKKDFLFDNISDEKFKNLLRNLNVNYLRSSHRKQIFRKLIFSIPMKKSSKHSSNEFDDEEPSKSSNEENEAIAEPIIDLKQYIQNQIILAKLFSNRNDYDFWLLMSSVLLGQELDPRLDLFLDNVRFRHLLLEKLMILESNRRTYFHTEQIYRICLSLKKFQSAVQVLLESESFLMNENTQTKENKIDFYSKNPSIFYVDSLKACLIAALQSTISNKTIRLNATKEKNDSDDTIHDATGQFSSTNNFGEDIRIEDIDDKIEDSSMAFVNETKVAPIVKLVATNLIANGHINEGVELLTIISKTSDACRYLQSSDRWLDSIWLSKSSLDGNECTEIMRRWCEYLISSKRNFDKQIALKIFLSLKQFSRVLRASNQIYELKCFQLAILFIGGRLIDLEAQMDCLESIFDKLLWYFFNITDRNSLKEKFNAIDLNDECDDSSRTYSKHQMKFIQSTIIDYDGNQCTGFL</sequence>
<dbReference type="Pfam" id="PF23751">
    <property type="entry name" value="Beta-prop_WDR11_1st"/>
    <property type="match status" value="1"/>
</dbReference>
<evidence type="ECO:0000313" key="5">
    <source>
        <dbReference type="Proteomes" id="UP000616769"/>
    </source>
</evidence>
<accession>A0A132AF91</accession>
<dbReference type="PANTHER" id="PTHR14593:SF5">
    <property type="entry name" value="WD REPEAT-CONTAINING PROTEIN 11"/>
    <property type="match status" value="1"/>
</dbReference>
<feature type="domain" description="WDR11 second beta-propeller" evidence="2">
    <location>
        <begin position="607"/>
        <end position="929"/>
    </location>
</feature>
<dbReference type="PANTHER" id="PTHR14593">
    <property type="entry name" value="WD REPEAT-CONTAINING PROTEIN 11"/>
    <property type="match status" value="1"/>
</dbReference>
<dbReference type="InterPro" id="IPR039694">
    <property type="entry name" value="WDR11"/>
</dbReference>
<dbReference type="InterPro" id="IPR057854">
    <property type="entry name" value="TPR_WDR11"/>
</dbReference>
<dbReference type="InterPro" id="IPR057853">
    <property type="entry name" value="Beta-prop_WDR11_2nd"/>
</dbReference>
<evidence type="ECO:0008006" key="6">
    <source>
        <dbReference type="Google" id="ProtNLM"/>
    </source>
</evidence>
<organism evidence="4 5">
    <name type="scientific">Sarcoptes scabiei</name>
    <name type="common">Itch mite</name>
    <name type="synonym">Acarus scabiei</name>
    <dbReference type="NCBI Taxonomy" id="52283"/>
    <lineage>
        <taxon>Eukaryota</taxon>
        <taxon>Metazoa</taxon>
        <taxon>Ecdysozoa</taxon>
        <taxon>Arthropoda</taxon>
        <taxon>Chelicerata</taxon>
        <taxon>Arachnida</taxon>
        <taxon>Acari</taxon>
        <taxon>Acariformes</taxon>
        <taxon>Sarcoptiformes</taxon>
        <taxon>Astigmata</taxon>
        <taxon>Psoroptidia</taxon>
        <taxon>Sarcoptoidea</taxon>
        <taxon>Sarcoptidae</taxon>
        <taxon>Sarcoptinae</taxon>
        <taxon>Sarcoptes</taxon>
    </lineage>
</organism>
<feature type="domain" description="WDR11 TPR" evidence="3">
    <location>
        <begin position="1239"/>
        <end position="1333"/>
    </location>
</feature>